<evidence type="ECO:0000256" key="3">
    <source>
        <dbReference type="ARBA" id="ARBA00012030"/>
    </source>
</evidence>
<keyword evidence="14" id="KW-0326">Glycosidase</keyword>
<dbReference type="Pfam" id="PF03167">
    <property type="entry name" value="UDG"/>
    <property type="match status" value="1"/>
</dbReference>
<evidence type="ECO:0000256" key="5">
    <source>
        <dbReference type="ARBA" id="ARBA00022485"/>
    </source>
</evidence>
<feature type="domain" description="Uracil-DNA glycosylase-like" evidence="13">
    <location>
        <begin position="37"/>
        <end position="182"/>
    </location>
</feature>
<dbReference type="PANTHER" id="PTHR33693:SF1">
    <property type="entry name" value="TYPE-4 URACIL-DNA GLYCOSYLASE"/>
    <property type="match status" value="1"/>
</dbReference>
<dbReference type="AlphaFoldDB" id="A0A6J4SN15"/>
<evidence type="ECO:0000256" key="12">
    <source>
        <dbReference type="SAM" id="MobiDB-lite"/>
    </source>
</evidence>
<dbReference type="EC" id="3.2.2.27" evidence="3"/>
<evidence type="ECO:0000256" key="4">
    <source>
        <dbReference type="ARBA" id="ARBA00019403"/>
    </source>
</evidence>
<evidence type="ECO:0000256" key="10">
    <source>
        <dbReference type="ARBA" id="ARBA00023014"/>
    </source>
</evidence>
<dbReference type="InterPro" id="IPR005122">
    <property type="entry name" value="Uracil-DNA_glycosylase-like"/>
</dbReference>
<dbReference type="Gene3D" id="3.40.470.10">
    <property type="entry name" value="Uracil-DNA glycosylase-like domain"/>
    <property type="match status" value="1"/>
</dbReference>
<keyword evidence="9" id="KW-0408">Iron</keyword>
<protein>
    <recommendedName>
        <fullName evidence="4">Type-4 uracil-DNA glycosylase</fullName>
        <ecNumber evidence="3">3.2.2.27</ecNumber>
    </recommendedName>
</protein>
<dbReference type="CDD" id="cd10030">
    <property type="entry name" value="UDG-F4_TTUDGA_SPO1dp_like"/>
    <property type="match status" value="1"/>
</dbReference>
<evidence type="ECO:0000313" key="14">
    <source>
        <dbReference type="EMBL" id="CAA9501390.1"/>
    </source>
</evidence>
<evidence type="ECO:0000256" key="7">
    <source>
        <dbReference type="ARBA" id="ARBA00022763"/>
    </source>
</evidence>
<comment type="catalytic activity">
    <reaction evidence="1">
        <text>Hydrolyzes single-stranded DNA or mismatched double-stranded DNA and polynucleotides, releasing free uracil.</text>
        <dbReference type="EC" id="3.2.2.27"/>
    </reaction>
</comment>
<keyword evidence="10" id="KW-0411">Iron-sulfur</keyword>
<dbReference type="GO" id="GO:0006281">
    <property type="term" value="P:DNA repair"/>
    <property type="evidence" value="ECO:0007669"/>
    <property type="project" value="UniProtKB-KW"/>
</dbReference>
<dbReference type="SMART" id="SM00987">
    <property type="entry name" value="UreE_C"/>
    <property type="match status" value="1"/>
</dbReference>
<gene>
    <name evidence="14" type="ORF">AVDCRST_MAG17-1413</name>
</gene>
<reference evidence="14" key="1">
    <citation type="submission" date="2020-02" db="EMBL/GenBank/DDBJ databases">
        <authorList>
            <person name="Meier V. D."/>
        </authorList>
    </citation>
    <scope>NUCLEOTIDE SEQUENCE</scope>
    <source>
        <strain evidence="14">AVDCRST_MAG17</strain>
    </source>
</reference>
<accession>A0A6J4SN15</accession>
<dbReference type="InterPro" id="IPR036895">
    <property type="entry name" value="Uracil-DNA_glycosylase-like_sf"/>
</dbReference>
<evidence type="ECO:0000256" key="2">
    <source>
        <dbReference type="ARBA" id="ARBA00006521"/>
    </source>
</evidence>
<dbReference type="InterPro" id="IPR005273">
    <property type="entry name" value="Ura-DNA_glyco_family4"/>
</dbReference>
<evidence type="ECO:0000259" key="13">
    <source>
        <dbReference type="SMART" id="SM00986"/>
    </source>
</evidence>
<dbReference type="SMART" id="SM00986">
    <property type="entry name" value="UDG"/>
    <property type="match status" value="1"/>
</dbReference>
<dbReference type="GO" id="GO:0004844">
    <property type="term" value="F:uracil DNA N-glycosylase activity"/>
    <property type="evidence" value="ECO:0007669"/>
    <property type="project" value="UniProtKB-EC"/>
</dbReference>
<proteinExistence type="inferred from homology"/>
<dbReference type="GO" id="GO:0051539">
    <property type="term" value="F:4 iron, 4 sulfur cluster binding"/>
    <property type="evidence" value="ECO:0007669"/>
    <property type="project" value="UniProtKB-KW"/>
</dbReference>
<evidence type="ECO:0000256" key="6">
    <source>
        <dbReference type="ARBA" id="ARBA00022723"/>
    </source>
</evidence>
<evidence type="ECO:0000256" key="8">
    <source>
        <dbReference type="ARBA" id="ARBA00022801"/>
    </source>
</evidence>
<comment type="similarity">
    <text evidence="2">Belongs to the uracil-DNA glycosylase (UDG) superfamily. Type 4 (UDGa) family.</text>
</comment>
<evidence type="ECO:0000256" key="1">
    <source>
        <dbReference type="ARBA" id="ARBA00001400"/>
    </source>
</evidence>
<name>A0A6J4SN15_9ACTN</name>
<dbReference type="EMBL" id="CADCVV010000099">
    <property type="protein sequence ID" value="CAA9501390.1"/>
    <property type="molecule type" value="Genomic_DNA"/>
</dbReference>
<keyword evidence="7" id="KW-0227">DNA damage</keyword>
<dbReference type="InterPro" id="IPR051536">
    <property type="entry name" value="UDG_Type-4/5"/>
</dbReference>
<keyword evidence="6" id="KW-0479">Metal-binding</keyword>
<organism evidence="14">
    <name type="scientific">uncultured Solirubrobacterales bacterium</name>
    <dbReference type="NCBI Taxonomy" id="768556"/>
    <lineage>
        <taxon>Bacteria</taxon>
        <taxon>Bacillati</taxon>
        <taxon>Actinomycetota</taxon>
        <taxon>Thermoleophilia</taxon>
        <taxon>Solirubrobacterales</taxon>
        <taxon>environmental samples</taxon>
    </lineage>
</organism>
<sequence length="258" mass="27659">MNVNPATGRRAELVELYRRLSQGHACPLASSRTRLVFGSGNANAEVMFVGEAPGSEEDRQGKPFVGRAGRLLDALLEEIGLQREDTFVANVLKCRPPGNRDPLPEEIEECSPWLFRQIELIEPLVICTLGNFATKLLTGSKAGITKVHGTPQTHELGGRSVQLYPIFHPAAALRTEAVRELLRIDFAKLPALLEDARANAQAQGAEDPSAAPELGPGLPKPRSLLDEPAGADTRAPAGGVEAEPAPPLGERSQLDLFG</sequence>
<keyword evidence="5" id="KW-0004">4Fe-4S</keyword>
<dbReference type="GO" id="GO:0046872">
    <property type="term" value="F:metal ion binding"/>
    <property type="evidence" value="ECO:0007669"/>
    <property type="project" value="UniProtKB-KW"/>
</dbReference>
<evidence type="ECO:0000256" key="11">
    <source>
        <dbReference type="ARBA" id="ARBA00023204"/>
    </source>
</evidence>
<keyword evidence="11" id="KW-0234">DNA repair</keyword>
<dbReference type="PANTHER" id="PTHR33693">
    <property type="entry name" value="TYPE-5 URACIL-DNA GLYCOSYLASE"/>
    <property type="match status" value="1"/>
</dbReference>
<dbReference type="SUPFAM" id="SSF52141">
    <property type="entry name" value="Uracil-DNA glycosylase-like"/>
    <property type="match status" value="1"/>
</dbReference>
<evidence type="ECO:0000256" key="9">
    <source>
        <dbReference type="ARBA" id="ARBA00023004"/>
    </source>
</evidence>
<keyword evidence="8 14" id="KW-0378">Hydrolase</keyword>
<dbReference type="NCBIfam" id="TIGR00758">
    <property type="entry name" value="UDG_fam4"/>
    <property type="match status" value="1"/>
</dbReference>
<feature type="region of interest" description="Disordered" evidence="12">
    <location>
        <begin position="199"/>
        <end position="258"/>
    </location>
</feature>